<evidence type="ECO:0000256" key="2">
    <source>
        <dbReference type="ARBA" id="ARBA00022729"/>
    </source>
</evidence>
<organism evidence="3 4">
    <name type="scientific">Acer yangbiense</name>
    <dbReference type="NCBI Taxonomy" id="1000413"/>
    <lineage>
        <taxon>Eukaryota</taxon>
        <taxon>Viridiplantae</taxon>
        <taxon>Streptophyta</taxon>
        <taxon>Embryophyta</taxon>
        <taxon>Tracheophyta</taxon>
        <taxon>Spermatophyta</taxon>
        <taxon>Magnoliopsida</taxon>
        <taxon>eudicotyledons</taxon>
        <taxon>Gunneridae</taxon>
        <taxon>Pentapetalae</taxon>
        <taxon>rosids</taxon>
        <taxon>malvids</taxon>
        <taxon>Sapindales</taxon>
        <taxon>Sapindaceae</taxon>
        <taxon>Hippocastanoideae</taxon>
        <taxon>Acereae</taxon>
        <taxon>Acer</taxon>
    </lineage>
</organism>
<dbReference type="InterPro" id="IPR036514">
    <property type="entry name" value="SGNH_hydro_sf"/>
</dbReference>
<evidence type="ECO:0000313" key="4">
    <source>
        <dbReference type="Proteomes" id="UP000323000"/>
    </source>
</evidence>
<evidence type="ECO:0000256" key="1">
    <source>
        <dbReference type="ARBA" id="ARBA00008668"/>
    </source>
</evidence>
<dbReference type="Proteomes" id="UP000323000">
    <property type="component" value="Chromosome 2"/>
</dbReference>
<dbReference type="Gene3D" id="3.40.50.1110">
    <property type="entry name" value="SGNH hydrolase"/>
    <property type="match status" value="1"/>
</dbReference>
<dbReference type="InterPro" id="IPR044552">
    <property type="entry name" value="GLIP1-5/GLL25"/>
</dbReference>
<sequence length="400" mass="44716">MAILKHFNIISSNRSRKPANTHTVMARTPSKFIFSIIILTLHSSIHCFENNISKTKLFVFGDSLFDTGNNQYLLADPETDYAPGDWWPYGITFPSNSTGRISDGRLVPDFIAEFANLSLPVPFLQPGAKFTGGVNFASAGSCVLNQDTNSTNLINLPTQLGYFKKFATEMEQKIGHEEAKNVLKRSVYLFSAGGNDYLNFNNNYTNPTVPKQIELVGRVMTNLMSTLEEIYAIGGRKFAFQNVGPLGCMPGTRQSNNVDCVERYMRHATLHNNFLSISLKEMEGELPGFKYTIFYYYNALRNRILNSRKYGFEEGKKACCGTGELNGEDCSGGPNRVKFNLCEDPGEYVFFDSAHHSQMTNLQLAQLLWNGTGDVTGPHYNVKELFELNLTPNLITTSAI</sequence>
<reference evidence="4" key="1">
    <citation type="journal article" date="2019" name="Gigascience">
        <title>De novo genome assembly of the endangered Acer yangbiense, a plant species with extremely small populations endemic to Yunnan Province, China.</title>
        <authorList>
            <person name="Yang J."/>
            <person name="Wariss H.M."/>
            <person name="Tao L."/>
            <person name="Zhang R."/>
            <person name="Yun Q."/>
            <person name="Hollingsworth P."/>
            <person name="Dao Z."/>
            <person name="Luo G."/>
            <person name="Guo H."/>
            <person name="Ma Y."/>
            <person name="Sun W."/>
        </authorList>
    </citation>
    <scope>NUCLEOTIDE SEQUENCE [LARGE SCALE GENOMIC DNA]</scope>
    <source>
        <strain evidence="4">cv. Malutang</strain>
    </source>
</reference>
<dbReference type="PROSITE" id="PS01098">
    <property type="entry name" value="LIPASE_GDSL_SER"/>
    <property type="match status" value="1"/>
</dbReference>
<evidence type="ECO:0000313" key="3">
    <source>
        <dbReference type="EMBL" id="TXG68585.1"/>
    </source>
</evidence>
<keyword evidence="2" id="KW-0732">Signal</keyword>
<accession>A0A5C7IHM2</accession>
<dbReference type="GO" id="GO:0006629">
    <property type="term" value="P:lipid metabolic process"/>
    <property type="evidence" value="ECO:0007669"/>
    <property type="project" value="InterPro"/>
</dbReference>
<dbReference type="CDD" id="cd01837">
    <property type="entry name" value="SGNH_plant_lipase_like"/>
    <property type="match status" value="1"/>
</dbReference>
<proteinExistence type="inferred from homology"/>
<dbReference type="Pfam" id="PF00657">
    <property type="entry name" value="Lipase_GDSL"/>
    <property type="match status" value="1"/>
</dbReference>
<dbReference type="EMBL" id="VAHF01000002">
    <property type="protein sequence ID" value="TXG68585.1"/>
    <property type="molecule type" value="Genomic_DNA"/>
</dbReference>
<dbReference type="AlphaFoldDB" id="A0A5C7IHM2"/>
<dbReference type="OrthoDB" id="1600564at2759"/>
<dbReference type="PANTHER" id="PTHR45966">
    <property type="entry name" value="GDSL-LIKE LIPASE/ACYLHYDROLASE"/>
    <property type="match status" value="1"/>
</dbReference>
<protein>
    <submittedName>
        <fullName evidence="3">Uncharacterized protein</fullName>
    </submittedName>
</protein>
<keyword evidence="4" id="KW-1185">Reference proteome</keyword>
<gene>
    <name evidence="3" type="ORF">EZV62_003520</name>
</gene>
<dbReference type="InterPro" id="IPR035669">
    <property type="entry name" value="SGNH_plant_lipase-like"/>
</dbReference>
<dbReference type="InterPro" id="IPR001087">
    <property type="entry name" value="GDSL"/>
</dbReference>
<dbReference type="GO" id="GO:0016298">
    <property type="term" value="F:lipase activity"/>
    <property type="evidence" value="ECO:0007669"/>
    <property type="project" value="InterPro"/>
</dbReference>
<comment type="similarity">
    <text evidence="1">Belongs to the 'GDSL' lipolytic enzyme family.</text>
</comment>
<dbReference type="InterPro" id="IPR008265">
    <property type="entry name" value="Lipase_GDSL_AS"/>
</dbReference>
<dbReference type="PANTHER" id="PTHR45966:SF12">
    <property type="entry name" value="GDSL ESTERASE_LIPASE 1-LIKE ISOFORM X2"/>
    <property type="match status" value="1"/>
</dbReference>
<name>A0A5C7IHM2_9ROSI</name>
<comment type="caution">
    <text evidence="3">The sequence shown here is derived from an EMBL/GenBank/DDBJ whole genome shotgun (WGS) entry which is preliminary data.</text>
</comment>